<evidence type="ECO:0000259" key="6">
    <source>
        <dbReference type="Pfam" id="PF04932"/>
    </source>
</evidence>
<dbReference type="AlphaFoldDB" id="A0A1I7J213"/>
<feature type="transmembrane region" description="Helical" evidence="5">
    <location>
        <begin position="121"/>
        <end position="142"/>
    </location>
</feature>
<evidence type="ECO:0000256" key="2">
    <source>
        <dbReference type="ARBA" id="ARBA00022692"/>
    </source>
</evidence>
<reference evidence="7 8" key="1">
    <citation type="submission" date="2016-10" db="EMBL/GenBank/DDBJ databases">
        <authorList>
            <person name="de Groot N.N."/>
        </authorList>
    </citation>
    <scope>NUCLEOTIDE SEQUENCE [LARGE SCALE GENOMIC DNA]</scope>
    <source>
        <strain evidence="7 8">Nl14</strain>
    </source>
</reference>
<evidence type="ECO:0000256" key="3">
    <source>
        <dbReference type="ARBA" id="ARBA00022989"/>
    </source>
</evidence>
<keyword evidence="2 5" id="KW-0812">Transmembrane</keyword>
<feature type="transmembrane region" description="Helical" evidence="5">
    <location>
        <begin position="20"/>
        <end position="37"/>
    </location>
</feature>
<feature type="transmembrane region" description="Helical" evidence="5">
    <location>
        <begin position="154"/>
        <end position="173"/>
    </location>
</feature>
<feature type="transmembrane region" description="Helical" evidence="5">
    <location>
        <begin position="180"/>
        <end position="196"/>
    </location>
</feature>
<protein>
    <submittedName>
        <fullName evidence="7">O-antigen ligase</fullName>
    </submittedName>
</protein>
<evidence type="ECO:0000313" key="7">
    <source>
        <dbReference type="EMBL" id="SFU79256.1"/>
    </source>
</evidence>
<accession>A0A1I7J213</accession>
<feature type="transmembrane region" description="Helical" evidence="5">
    <location>
        <begin position="98"/>
        <end position="114"/>
    </location>
</feature>
<feature type="transmembrane region" description="Helical" evidence="5">
    <location>
        <begin position="202"/>
        <end position="219"/>
    </location>
</feature>
<keyword evidence="3 5" id="KW-1133">Transmembrane helix</keyword>
<dbReference type="PANTHER" id="PTHR37422:SF13">
    <property type="entry name" value="LIPOPOLYSACCHARIDE BIOSYNTHESIS PROTEIN PA4999-RELATED"/>
    <property type="match status" value="1"/>
</dbReference>
<dbReference type="GO" id="GO:0016020">
    <property type="term" value="C:membrane"/>
    <property type="evidence" value="ECO:0007669"/>
    <property type="project" value="UniProtKB-SubCell"/>
</dbReference>
<feature type="domain" description="O-antigen ligase-related" evidence="6">
    <location>
        <begin position="187"/>
        <end position="346"/>
    </location>
</feature>
<dbReference type="OrthoDB" id="8576060at2"/>
<feature type="transmembrane region" description="Helical" evidence="5">
    <location>
        <begin position="364"/>
        <end position="383"/>
    </location>
</feature>
<feature type="transmembrane region" description="Helical" evidence="5">
    <location>
        <begin position="333"/>
        <end position="352"/>
    </location>
</feature>
<dbReference type="Proteomes" id="UP000182649">
    <property type="component" value="Unassembled WGS sequence"/>
</dbReference>
<organism evidence="7 8">
    <name type="scientific">Nitrosospira multiformis</name>
    <dbReference type="NCBI Taxonomy" id="1231"/>
    <lineage>
        <taxon>Bacteria</taxon>
        <taxon>Pseudomonadati</taxon>
        <taxon>Pseudomonadota</taxon>
        <taxon>Betaproteobacteria</taxon>
        <taxon>Nitrosomonadales</taxon>
        <taxon>Nitrosomonadaceae</taxon>
        <taxon>Nitrosospira</taxon>
    </lineage>
</organism>
<dbReference type="InterPro" id="IPR051533">
    <property type="entry name" value="WaaL-like"/>
</dbReference>
<keyword evidence="7" id="KW-0436">Ligase</keyword>
<dbReference type="InterPro" id="IPR007016">
    <property type="entry name" value="O-antigen_ligase-rel_domated"/>
</dbReference>
<feature type="transmembrane region" description="Helical" evidence="5">
    <location>
        <begin position="389"/>
        <end position="408"/>
    </location>
</feature>
<feature type="transmembrane region" description="Helical" evidence="5">
    <location>
        <begin position="226"/>
        <end position="243"/>
    </location>
</feature>
<feature type="transmembrane region" description="Helical" evidence="5">
    <location>
        <begin position="43"/>
        <end position="62"/>
    </location>
</feature>
<dbReference type="EMBL" id="FPBZ01000043">
    <property type="protein sequence ID" value="SFU79256.1"/>
    <property type="molecule type" value="Genomic_DNA"/>
</dbReference>
<keyword evidence="4 5" id="KW-0472">Membrane</keyword>
<name>A0A1I7J213_9PROT</name>
<dbReference type="Pfam" id="PF04932">
    <property type="entry name" value="Wzy_C"/>
    <property type="match status" value="1"/>
</dbReference>
<dbReference type="PANTHER" id="PTHR37422">
    <property type="entry name" value="TEICHURONIC ACID BIOSYNTHESIS PROTEIN TUAE"/>
    <property type="match status" value="1"/>
</dbReference>
<sequence>MFRSSNTGLYHRVWCRAYPGSHVLAKIALFFFGIALWDKGLTFYAYYLLPLAWILSGGLGHVRQILKDPFVLGMLALCLVLALGILWSDHPKLGFRVWRRYVAFLIFIPYLGLLTKERLPWAIGGALIGYFGVLMMGLYQWLVFGNQGIPVLRMPYLHFSSMLGVGVILAVYLGGKIRELRSILWLFAALLLFVQVNQHARGILIATLVSSLFLVILLYKKQIKRLLLVVASLIMSVSVFAYSSPSFHQRLIEAKQDIGSTEQGNYSSSVGYRFAMWDVGIHGISERPFFGHGTGMATRYFENTVDTYKGGIYRNLLQFHPTTYHYHNDWIEIGMHLGLLGLFSYFFFLFSWFKTFITHGEGTLGAALICFVFFCGLTDYLVFFRQTMYLLVVITALSIYIGSQRFGFVHSRPESR</sequence>
<evidence type="ECO:0000256" key="4">
    <source>
        <dbReference type="ARBA" id="ARBA00023136"/>
    </source>
</evidence>
<evidence type="ECO:0000313" key="8">
    <source>
        <dbReference type="Proteomes" id="UP000182649"/>
    </source>
</evidence>
<evidence type="ECO:0000256" key="5">
    <source>
        <dbReference type="SAM" id="Phobius"/>
    </source>
</evidence>
<proteinExistence type="predicted"/>
<gene>
    <name evidence="7" type="ORF">SAMN05216417_1434</name>
</gene>
<feature type="transmembrane region" description="Helical" evidence="5">
    <location>
        <begin position="69"/>
        <end position="86"/>
    </location>
</feature>
<evidence type="ECO:0000256" key="1">
    <source>
        <dbReference type="ARBA" id="ARBA00004141"/>
    </source>
</evidence>
<dbReference type="GO" id="GO:0016874">
    <property type="term" value="F:ligase activity"/>
    <property type="evidence" value="ECO:0007669"/>
    <property type="project" value="UniProtKB-KW"/>
</dbReference>
<comment type="subcellular location">
    <subcellularLocation>
        <location evidence="1">Membrane</location>
        <topology evidence="1">Multi-pass membrane protein</topology>
    </subcellularLocation>
</comment>